<feature type="non-terminal residue" evidence="1">
    <location>
        <position position="1"/>
    </location>
</feature>
<protein>
    <submittedName>
        <fullName evidence="1">Uncharacterized protein</fullName>
    </submittedName>
</protein>
<name>A0A4Y2J867_ARAVE</name>
<sequence length="83" mass="9306">GNPEQCQNSSQTLPVRHQQLPVISWPMLISKLPGVASGEANNVPLPPEGGQLNSTLQLQEKFFFAFKRSHDWQNSEKEFDLTS</sequence>
<dbReference type="EMBL" id="BGPR01109278">
    <property type="protein sequence ID" value="GBM85406.1"/>
    <property type="molecule type" value="Genomic_DNA"/>
</dbReference>
<evidence type="ECO:0000313" key="2">
    <source>
        <dbReference type="Proteomes" id="UP000499080"/>
    </source>
</evidence>
<dbReference type="AlphaFoldDB" id="A0A4Y2J867"/>
<proteinExistence type="predicted"/>
<dbReference type="Proteomes" id="UP000499080">
    <property type="component" value="Unassembled WGS sequence"/>
</dbReference>
<gene>
    <name evidence="1" type="ORF">AVEN_2523_1</name>
</gene>
<organism evidence="1 2">
    <name type="scientific">Araneus ventricosus</name>
    <name type="common">Orbweaver spider</name>
    <name type="synonym">Epeira ventricosa</name>
    <dbReference type="NCBI Taxonomy" id="182803"/>
    <lineage>
        <taxon>Eukaryota</taxon>
        <taxon>Metazoa</taxon>
        <taxon>Ecdysozoa</taxon>
        <taxon>Arthropoda</taxon>
        <taxon>Chelicerata</taxon>
        <taxon>Arachnida</taxon>
        <taxon>Araneae</taxon>
        <taxon>Araneomorphae</taxon>
        <taxon>Entelegynae</taxon>
        <taxon>Araneoidea</taxon>
        <taxon>Araneidae</taxon>
        <taxon>Araneus</taxon>
    </lineage>
</organism>
<evidence type="ECO:0000313" key="1">
    <source>
        <dbReference type="EMBL" id="GBM85406.1"/>
    </source>
</evidence>
<keyword evidence="2" id="KW-1185">Reference proteome</keyword>
<accession>A0A4Y2J867</accession>
<reference evidence="1 2" key="1">
    <citation type="journal article" date="2019" name="Sci. Rep.">
        <title>Orb-weaving spider Araneus ventricosus genome elucidates the spidroin gene catalogue.</title>
        <authorList>
            <person name="Kono N."/>
            <person name="Nakamura H."/>
            <person name="Ohtoshi R."/>
            <person name="Moran D.A.P."/>
            <person name="Shinohara A."/>
            <person name="Yoshida Y."/>
            <person name="Fujiwara M."/>
            <person name="Mori M."/>
            <person name="Tomita M."/>
            <person name="Arakawa K."/>
        </authorList>
    </citation>
    <scope>NUCLEOTIDE SEQUENCE [LARGE SCALE GENOMIC DNA]</scope>
</reference>
<comment type="caution">
    <text evidence="1">The sequence shown here is derived from an EMBL/GenBank/DDBJ whole genome shotgun (WGS) entry which is preliminary data.</text>
</comment>